<comment type="caution">
    <text evidence="3">The sequence shown here is derived from an EMBL/GenBank/DDBJ whole genome shotgun (WGS) entry which is preliminary data.</text>
</comment>
<keyword evidence="4" id="KW-1185">Reference proteome</keyword>
<sequence length="256" mass="27687">MLKRQIVKIFTLVLSVGGIVWFLIPIHWDVLNIGNAAGLVVCALLFLCALFSGAIRRRSKRSKGFRIFCRIVLALFGAGVLWAAVLTGLMIYGAGAGQPSPPEDATAVVLGSKVSGTVPSADLRVRIETAAAYLNEHPQAKCIASGGQGKGELVTEASVIREYLVKNGIDASRIFVEDTSVSTQENLRNSLALTKQNGLNPVMAIVTDDYHQYRAGRIAAELKITSYPVSAPTPWYIFSSCYARELLALTKFFVIP</sequence>
<dbReference type="PANTHER" id="PTHR30336">
    <property type="entry name" value="INNER MEMBRANE PROTEIN, PROBABLE PERMEASE"/>
    <property type="match status" value="1"/>
</dbReference>
<dbReference type="RefSeq" id="WP_219964936.1">
    <property type="nucleotide sequence ID" value="NZ_JAGFNZ010000002.1"/>
</dbReference>
<evidence type="ECO:0000313" key="3">
    <source>
        <dbReference type="EMBL" id="MBW7572537.1"/>
    </source>
</evidence>
<dbReference type="PANTHER" id="PTHR30336:SF4">
    <property type="entry name" value="ENVELOPE BIOGENESIS FACTOR ELYC"/>
    <property type="match status" value="1"/>
</dbReference>
<dbReference type="CDD" id="cd06259">
    <property type="entry name" value="YdcF-like"/>
    <property type="match status" value="1"/>
</dbReference>
<organism evidence="3 4">
    <name type="scientific">Caproiciproducens faecalis</name>
    <dbReference type="NCBI Taxonomy" id="2820301"/>
    <lineage>
        <taxon>Bacteria</taxon>
        <taxon>Bacillati</taxon>
        <taxon>Bacillota</taxon>
        <taxon>Clostridia</taxon>
        <taxon>Eubacteriales</taxon>
        <taxon>Acutalibacteraceae</taxon>
        <taxon>Caproiciproducens</taxon>
    </lineage>
</organism>
<name>A0ABS7DN76_9FIRM</name>
<dbReference type="InterPro" id="IPR003848">
    <property type="entry name" value="DUF218"/>
</dbReference>
<dbReference type="Proteomes" id="UP000719942">
    <property type="component" value="Unassembled WGS sequence"/>
</dbReference>
<feature type="transmembrane region" description="Helical" evidence="1">
    <location>
        <begin position="67"/>
        <end position="92"/>
    </location>
</feature>
<dbReference type="Gene3D" id="3.40.50.620">
    <property type="entry name" value="HUPs"/>
    <property type="match status" value="1"/>
</dbReference>
<evidence type="ECO:0000256" key="1">
    <source>
        <dbReference type="SAM" id="Phobius"/>
    </source>
</evidence>
<accession>A0ABS7DN76</accession>
<gene>
    <name evidence="3" type="ORF">J5W02_06900</name>
</gene>
<keyword evidence="1" id="KW-0472">Membrane</keyword>
<evidence type="ECO:0000313" key="4">
    <source>
        <dbReference type="Proteomes" id="UP000719942"/>
    </source>
</evidence>
<feature type="transmembrane region" description="Helical" evidence="1">
    <location>
        <begin position="36"/>
        <end position="55"/>
    </location>
</feature>
<keyword evidence="1" id="KW-0812">Transmembrane</keyword>
<evidence type="ECO:0000259" key="2">
    <source>
        <dbReference type="Pfam" id="PF02698"/>
    </source>
</evidence>
<protein>
    <submittedName>
        <fullName evidence="3">YdcF family protein</fullName>
    </submittedName>
</protein>
<dbReference type="EMBL" id="JAGFNZ010000002">
    <property type="protein sequence ID" value="MBW7572537.1"/>
    <property type="molecule type" value="Genomic_DNA"/>
</dbReference>
<dbReference type="Pfam" id="PF02698">
    <property type="entry name" value="DUF218"/>
    <property type="match status" value="1"/>
</dbReference>
<proteinExistence type="predicted"/>
<feature type="transmembrane region" description="Helical" evidence="1">
    <location>
        <begin position="7"/>
        <end position="24"/>
    </location>
</feature>
<reference evidence="3 4" key="1">
    <citation type="submission" date="2021-03" db="EMBL/GenBank/DDBJ databases">
        <title>Caproiciproducens sp. nov. isolated from feces of cow.</title>
        <authorList>
            <person name="Choi J.-Y."/>
        </authorList>
    </citation>
    <scope>NUCLEOTIDE SEQUENCE [LARGE SCALE GENOMIC DNA]</scope>
    <source>
        <strain evidence="3 4">AGMB10547</strain>
    </source>
</reference>
<keyword evidence="1" id="KW-1133">Transmembrane helix</keyword>
<feature type="domain" description="DUF218" evidence="2">
    <location>
        <begin position="107"/>
        <end position="237"/>
    </location>
</feature>
<dbReference type="InterPro" id="IPR051599">
    <property type="entry name" value="Cell_Envelope_Assoc"/>
</dbReference>
<dbReference type="InterPro" id="IPR014729">
    <property type="entry name" value="Rossmann-like_a/b/a_fold"/>
</dbReference>